<dbReference type="Proteomes" id="UP001162972">
    <property type="component" value="Chromosome 13"/>
</dbReference>
<gene>
    <name evidence="1" type="ORF">OIU84_018208</name>
</gene>
<protein>
    <submittedName>
        <fullName evidence="1">Uncharacterized protein</fullName>
    </submittedName>
</protein>
<sequence length="101" mass="11407">MILEWGFERDLAVTLINVWKSNVIGVIIHQLRCYTLSCSVGAILGLLCQHRSPVDQIPSDCKFLLPVCNWNIGMVSLEVINPSDNNLATLFRRWISVEPPD</sequence>
<comment type="caution">
    <text evidence="1">The sequence shown here is derived from an EMBL/GenBank/DDBJ whole genome shotgun (WGS) entry which is preliminary data.</text>
</comment>
<keyword evidence="2" id="KW-1185">Reference proteome</keyword>
<reference evidence="1 2" key="1">
    <citation type="journal article" date="2023" name="Int. J. Mol. Sci.">
        <title>De Novo Assembly and Annotation of 11 Diverse Shrub Willow (Salix) Genomes Reveals Novel Gene Organization in Sex-Linked Regions.</title>
        <authorList>
            <person name="Hyden B."/>
            <person name="Feng K."/>
            <person name="Yates T.B."/>
            <person name="Jawdy S."/>
            <person name="Cereghino C."/>
            <person name="Smart L.B."/>
            <person name="Muchero W."/>
        </authorList>
    </citation>
    <scope>NUCLEOTIDE SEQUENCE [LARGE SCALE GENOMIC DNA]</scope>
    <source>
        <tissue evidence="1">Shoot tip</tissue>
    </source>
</reference>
<evidence type="ECO:0000313" key="2">
    <source>
        <dbReference type="Proteomes" id="UP001162972"/>
    </source>
</evidence>
<dbReference type="EMBL" id="JAPFFJ010000002">
    <property type="protein sequence ID" value="KAJ6434648.1"/>
    <property type="molecule type" value="Genomic_DNA"/>
</dbReference>
<organism evidence="1 2">
    <name type="scientific">Salix udensis</name>
    <dbReference type="NCBI Taxonomy" id="889485"/>
    <lineage>
        <taxon>Eukaryota</taxon>
        <taxon>Viridiplantae</taxon>
        <taxon>Streptophyta</taxon>
        <taxon>Embryophyta</taxon>
        <taxon>Tracheophyta</taxon>
        <taxon>Spermatophyta</taxon>
        <taxon>Magnoliopsida</taxon>
        <taxon>eudicotyledons</taxon>
        <taxon>Gunneridae</taxon>
        <taxon>Pentapetalae</taxon>
        <taxon>rosids</taxon>
        <taxon>fabids</taxon>
        <taxon>Malpighiales</taxon>
        <taxon>Salicaceae</taxon>
        <taxon>Saliceae</taxon>
        <taxon>Salix</taxon>
    </lineage>
</organism>
<name>A0AAD6L3K0_9ROSI</name>
<evidence type="ECO:0000313" key="1">
    <source>
        <dbReference type="EMBL" id="KAJ6434648.1"/>
    </source>
</evidence>
<accession>A0AAD6L3K0</accession>
<proteinExistence type="predicted"/>
<dbReference type="AlphaFoldDB" id="A0AAD6L3K0"/>